<proteinExistence type="predicted"/>
<evidence type="ECO:0000313" key="3">
    <source>
        <dbReference type="Proteomes" id="UP000187203"/>
    </source>
</evidence>
<evidence type="ECO:0000256" key="1">
    <source>
        <dbReference type="SAM" id="MobiDB-lite"/>
    </source>
</evidence>
<gene>
    <name evidence="2" type="ORF">COLO4_02524</name>
</gene>
<organism evidence="2 3">
    <name type="scientific">Corchorus olitorius</name>
    <dbReference type="NCBI Taxonomy" id="93759"/>
    <lineage>
        <taxon>Eukaryota</taxon>
        <taxon>Viridiplantae</taxon>
        <taxon>Streptophyta</taxon>
        <taxon>Embryophyta</taxon>
        <taxon>Tracheophyta</taxon>
        <taxon>Spermatophyta</taxon>
        <taxon>Magnoliopsida</taxon>
        <taxon>eudicotyledons</taxon>
        <taxon>Gunneridae</taxon>
        <taxon>Pentapetalae</taxon>
        <taxon>rosids</taxon>
        <taxon>malvids</taxon>
        <taxon>Malvales</taxon>
        <taxon>Malvaceae</taxon>
        <taxon>Grewioideae</taxon>
        <taxon>Apeibeae</taxon>
        <taxon>Corchorus</taxon>
    </lineage>
</organism>
<name>A0A1R3L0X3_9ROSI</name>
<keyword evidence="3" id="KW-1185">Reference proteome</keyword>
<reference evidence="3" key="1">
    <citation type="submission" date="2013-09" db="EMBL/GenBank/DDBJ databases">
        <title>Corchorus olitorius genome sequencing.</title>
        <authorList>
            <person name="Alam M."/>
            <person name="Haque M.S."/>
            <person name="Islam M.S."/>
            <person name="Emdad E.M."/>
            <person name="Islam M.M."/>
            <person name="Ahmed B."/>
            <person name="Halim A."/>
            <person name="Hossen Q.M.M."/>
            <person name="Hossain M.Z."/>
            <person name="Ahmed R."/>
            <person name="Khan M.M."/>
            <person name="Islam R."/>
            <person name="Rashid M.M."/>
            <person name="Khan S.A."/>
            <person name="Rahman M.S."/>
            <person name="Alam M."/>
            <person name="Yahiya A.S."/>
            <person name="Khan M.S."/>
            <person name="Azam M.S."/>
            <person name="Haque T."/>
            <person name="Lashkar M.Z.H."/>
            <person name="Akhand A.I."/>
            <person name="Morshed G."/>
            <person name="Roy S."/>
            <person name="Uddin K.S."/>
            <person name="Rabeya T."/>
            <person name="Hossain A.S."/>
            <person name="Chowdhury A."/>
            <person name="Snigdha A.R."/>
            <person name="Mortoza M.S."/>
            <person name="Matin S.A."/>
            <person name="Hoque S.M.E."/>
            <person name="Islam M.K."/>
            <person name="Roy D.K."/>
            <person name="Haider R."/>
            <person name="Moosa M.M."/>
            <person name="Elias S.M."/>
            <person name="Hasan A.M."/>
            <person name="Jahan S."/>
            <person name="Shafiuddin M."/>
            <person name="Mahmood N."/>
            <person name="Shommy N.S."/>
        </authorList>
    </citation>
    <scope>NUCLEOTIDE SEQUENCE [LARGE SCALE GENOMIC DNA]</scope>
    <source>
        <strain evidence="3">cv. O-4</strain>
    </source>
</reference>
<sequence>MARHAVARDLMLCQRLRQLGCHHRQAVAFRQRRGAAPGAALIVCDNAVAGAERRQLWLPESGNATEAGCEDQRGRIGSGQSVDIQLHYASACPRCATDAISTSASAASGFNDIFDGLQHMAGLRGRIADVNHVVVRIERQGAGNVHHAVSQRSGYERGDRRTAASRDNDAFGHTEKRFDIEQRGLLRKIRSGLMRGVSQYHAEIFQKEAVTQRGLDADVGGDAGKNQMTDPAAAQHAVERGIEKAAVARFWQHDIARFGRQRIHQRIIPGAFRQQGALQLRLAAHGFQRIGFVKIGGARIARLGVIAVPAVLEPDNLYAGGACRGRDSRL</sequence>
<feature type="region of interest" description="Disordered" evidence="1">
    <location>
        <begin position="145"/>
        <end position="165"/>
    </location>
</feature>
<protein>
    <submittedName>
        <fullName evidence="2">Uncharacterized protein</fullName>
    </submittedName>
</protein>
<comment type="caution">
    <text evidence="2">The sequence shown here is derived from an EMBL/GenBank/DDBJ whole genome shotgun (WGS) entry which is preliminary data.</text>
</comment>
<dbReference type="AlphaFoldDB" id="A0A1R3L0X3"/>
<evidence type="ECO:0000313" key="2">
    <source>
        <dbReference type="EMBL" id="OMP12957.1"/>
    </source>
</evidence>
<dbReference type="Proteomes" id="UP000187203">
    <property type="component" value="Unassembled WGS sequence"/>
</dbReference>
<dbReference type="EMBL" id="AWUE01005529">
    <property type="protein sequence ID" value="OMP12957.1"/>
    <property type="molecule type" value="Genomic_DNA"/>
</dbReference>
<feature type="compositionally biased region" description="Basic and acidic residues" evidence="1">
    <location>
        <begin position="154"/>
        <end position="165"/>
    </location>
</feature>
<accession>A0A1R3L0X3</accession>